<sequence>MPADTLSVAGKIAIVTGSGRENGIGAAIARGLARNGASVAIHYVSESVTPRAQALAQSIRDEYGVAVAVIQADVSTPEGAHKIVADTLQQLKADHIDILVNNAGAGKVKPLTEVTPESIHSQFGANVYGLIYMTQEVVKQGKMPRGGRIINIGSIASKLGPAGLAVYGATKAAGDSLTSSWARELGQTHGITVNTVAPGPVETDIVKDEPGVVGPLVKLQRIETRPGTTDEIADAVLFLASEKARWITAKYLALDAGILGTSA</sequence>
<comment type="caution">
    <text evidence="1">The sequence shown here is derived from an EMBL/GenBank/DDBJ whole genome shotgun (WGS) entry which is preliminary data.</text>
</comment>
<dbReference type="Proteomes" id="UP001497680">
    <property type="component" value="Unassembled WGS sequence"/>
</dbReference>
<dbReference type="EMBL" id="MU394292">
    <property type="protein sequence ID" value="KAI6090112.1"/>
    <property type="molecule type" value="Genomic_DNA"/>
</dbReference>
<organism evidence="1 2">
    <name type="scientific">Hypoxylon rubiginosum</name>
    <dbReference type="NCBI Taxonomy" id="110542"/>
    <lineage>
        <taxon>Eukaryota</taxon>
        <taxon>Fungi</taxon>
        <taxon>Dikarya</taxon>
        <taxon>Ascomycota</taxon>
        <taxon>Pezizomycotina</taxon>
        <taxon>Sordariomycetes</taxon>
        <taxon>Xylariomycetidae</taxon>
        <taxon>Xylariales</taxon>
        <taxon>Hypoxylaceae</taxon>
        <taxon>Hypoxylon</taxon>
    </lineage>
</organism>
<reference evidence="1 2" key="1">
    <citation type="journal article" date="2022" name="New Phytol.">
        <title>Ecological generalism drives hyperdiversity of secondary metabolite gene clusters in xylarialean endophytes.</title>
        <authorList>
            <person name="Franco M.E.E."/>
            <person name="Wisecaver J.H."/>
            <person name="Arnold A.E."/>
            <person name="Ju Y.M."/>
            <person name="Slot J.C."/>
            <person name="Ahrendt S."/>
            <person name="Moore L.P."/>
            <person name="Eastman K.E."/>
            <person name="Scott K."/>
            <person name="Konkel Z."/>
            <person name="Mondo S.J."/>
            <person name="Kuo A."/>
            <person name="Hayes R.D."/>
            <person name="Haridas S."/>
            <person name="Andreopoulos B."/>
            <person name="Riley R."/>
            <person name="LaButti K."/>
            <person name="Pangilinan J."/>
            <person name="Lipzen A."/>
            <person name="Amirebrahimi M."/>
            <person name="Yan J."/>
            <person name="Adam C."/>
            <person name="Keymanesh K."/>
            <person name="Ng V."/>
            <person name="Louie K."/>
            <person name="Northen T."/>
            <person name="Drula E."/>
            <person name="Henrissat B."/>
            <person name="Hsieh H.M."/>
            <person name="Youens-Clark K."/>
            <person name="Lutzoni F."/>
            <person name="Miadlikowska J."/>
            <person name="Eastwood D.C."/>
            <person name="Hamelin R.C."/>
            <person name="Grigoriev I.V."/>
            <person name="U'Ren J.M."/>
        </authorList>
    </citation>
    <scope>NUCLEOTIDE SEQUENCE [LARGE SCALE GENOMIC DNA]</scope>
    <source>
        <strain evidence="1 2">ER1909</strain>
    </source>
</reference>
<gene>
    <name evidence="1" type="ORF">F4821DRAFT_36379</name>
</gene>
<name>A0ACC0DBS1_9PEZI</name>
<keyword evidence="2" id="KW-1185">Reference proteome</keyword>
<accession>A0ACC0DBS1</accession>
<evidence type="ECO:0000313" key="2">
    <source>
        <dbReference type="Proteomes" id="UP001497680"/>
    </source>
</evidence>
<protein>
    <submittedName>
        <fullName evidence="1">Short-chain dehydrogenase</fullName>
    </submittedName>
</protein>
<evidence type="ECO:0000313" key="1">
    <source>
        <dbReference type="EMBL" id="KAI6090112.1"/>
    </source>
</evidence>
<proteinExistence type="predicted"/>